<feature type="transmembrane region" description="Helical" evidence="1">
    <location>
        <begin position="142"/>
        <end position="166"/>
    </location>
</feature>
<protein>
    <submittedName>
        <fullName evidence="2">Uncharacterized protein</fullName>
    </submittedName>
</protein>
<reference evidence="2 3" key="1">
    <citation type="submission" date="2023-10" db="EMBL/GenBank/DDBJ databases">
        <title>Chromosome-scale genome assembly provides insights into flower coloration mechanisms of Canna indica.</title>
        <authorList>
            <person name="Li C."/>
        </authorList>
    </citation>
    <scope>NUCLEOTIDE SEQUENCE [LARGE SCALE GENOMIC DNA]</scope>
    <source>
        <tissue evidence="2">Flower</tissue>
    </source>
</reference>
<accession>A0AAQ3KAA0</accession>
<organism evidence="2 3">
    <name type="scientific">Canna indica</name>
    <name type="common">Indian-shot</name>
    <dbReference type="NCBI Taxonomy" id="4628"/>
    <lineage>
        <taxon>Eukaryota</taxon>
        <taxon>Viridiplantae</taxon>
        <taxon>Streptophyta</taxon>
        <taxon>Embryophyta</taxon>
        <taxon>Tracheophyta</taxon>
        <taxon>Spermatophyta</taxon>
        <taxon>Magnoliopsida</taxon>
        <taxon>Liliopsida</taxon>
        <taxon>Zingiberales</taxon>
        <taxon>Cannaceae</taxon>
        <taxon>Canna</taxon>
    </lineage>
</organism>
<evidence type="ECO:0000313" key="3">
    <source>
        <dbReference type="Proteomes" id="UP001327560"/>
    </source>
</evidence>
<keyword evidence="3" id="KW-1185">Reference proteome</keyword>
<name>A0AAQ3KAA0_9LILI</name>
<dbReference type="Proteomes" id="UP001327560">
    <property type="component" value="Chromosome 4"/>
</dbReference>
<sequence>MGVVEKVLKYKFEFRIEWCSGKWLEEGKKLDRILRDGLVEVLAAGFWYLWKNRNDACFRKKVGSVNSLVYKTLAELNNKEFNFAGSSILKSSVNIDVQRRPQNIAENDTGYADFSVLYDAAWEKDSSRTSIGFVVRKEDRKVILMGNIVVLLFIYVLVIDVVQYALVYLTTEH</sequence>
<dbReference type="AlphaFoldDB" id="A0AAQ3KAA0"/>
<keyword evidence="1" id="KW-0472">Membrane</keyword>
<gene>
    <name evidence="2" type="ORF">Cni_G13532</name>
</gene>
<evidence type="ECO:0000256" key="1">
    <source>
        <dbReference type="SAM" id="Phobius"/>
    </source>
</evidence>
<proteinExistence type="predicted"/>
<dbReference type="EMBL" id="CP136893">
    <property type="protein sequence ID" value="WOL04810.1"/>
    <property type="molecule type" value="Genomic_DNA"/>
</dbReference>
<evidence type="ECO:0000313" key="2">
    <source>
        <dbReference type="EMBL" id="WOL04810.1"/>
    </source>
</evidence>
<keyword evidence="1" id="KW-0812">Transmembrane</keyword>
<keyword evidence="1" id="KW-1133">Transmembrane helix</keyword>